<proteinExistence type="predicted"/>
<reference evidence="1 2" key="1">
    <citation type="submission" date="2021-06" db="EMBL/GenBank/DDBJ databases">
        <title>Caerostris darwini draft genome.</title>
        <authorList>
            <person name="Kono N."/>
            <person name="Arakawa K."/>
        </authorList>
    </citation>
    <scope>NUCLEOTIDE SEQUENCE [LARGE SCALE GENOMIC DNA]</scope>
</reference>
<sequence length="94" mass="10425">MLYACFNTQKTGHNRYKEHRNTSTISFSHRLSLMAKKIATTASLSPQLRVIRNVSQCEICPALNHPGATSRPLAPPPRIQMALGRSGFNCSDLN</sequence>
<keyword evidence="2" id="KW-1185">Reference proteome</keyword>
<gene>
    <name evidence="1" type="ORF">CDAR_99221</name>
</gene>
<accession>A0AAV4Q2B4</accession>
<dbReference type="Proteomes" id="UP001054837">
    <property type="component" value="Unassembled WGS sequence"/>
</dbReference>
<comment type="caution">
    <text evidence="1">The sequence shown here is derived from an EMBL/GenBank/DDBJ whole genome shotgun (WGS) entry which is preliminary data.</text>
</comment>
<name>A0AAV4Q2B4_9ARAC</name>
<evidence type="ECO:0000313" key="1">
    <source>
        <dbReference type="EMBL" id="GIY03271.1"/>
    </source>
</evidence>
<protein>
    <submittedName>
        <fullName evidence="1">Uncharacterized protein</fullName>
    </submittedName>
</protein>
<dbReference type="AlphaFoldDB" id="A0AAV4Q2B4"/>
<organism evidence="1 2">
    <name type="scientific">Caerostris darwini</name>
    <dbReference type="NCBI Taxonomy" id="1538125"/>
    <lineage>
        <taxon>Eukaryota</taxon>
        <taxon>Metazoa</taxon>
        <taxon>Ecdysozoa</taxon>
        <taxon>Arthropoda</taxon>
        <taxon>Chelicerata</taxon>
        <taxon>Arachnida</taxon>
        <taxon>Araneae</taxon>
        <taxon>Araneomorphae</taxon>
        <taxon>Entelegynae</taxon>
        <taxon>Araneoidea</taxon>
        <taxon>Araneidae</taxon>
        <taxon>Caerostris</taxon>
    </lineage>
</organism>
<evidence type="ECO:0000313" key="2">
    <source>
        <dbReference type="Proteomes" id="UP001054837"/>
    </source>
</evidence>
<dbReference type="EMBL" id="BPLQ01003787">
    <property type="protein sequence ID" value="GIY03271.1"/>
    <property type="molecule type" value="Genomic_DNA"/>
</dbReference>